<accession>A0A4Q8APT6</accession>
<proteinExistence type="predicted"/>
<feature type="compositionally biased region" description="Pro residues" evidence="6">
    <location>
        <begin position="561"/>
        <end position="572"/>
    </location>
</feature>
<dbReference type="AlphaFoldDB" id="A0A4Q8APT6"/>
<gene>
    <name evidence="9" type="ORF">EV379_3050</name>
</gene>
<evidence type="ECO:0000313" key="10">
    <source>
        <dbReference type="Proteomes" id="UP000291483"/>
    </source>
</evidence>
<dbReference type="PANTHER" id="PTHR31566:SF0">
    <property type="entry name" value="CYTOCHROME C BIOGENESIS PROTEIN CCS1, CHLOROPLASTIC"/>
    <property type="match status" value="1"/>
</dbReference>
<dbReference type="Proteomes" id="UP000291483">
    <property type="component" value="Unassembled WGS sequence"/>
</dbReference>
<keyword evidence="4 7" id="KW-1133">Transmembrane helix</keyword>
<protein>
    <submittedName>
        <fullName evidence="9">Cytochrome c biogenesis protein</fullName>
    </submittedName>
</protein>
<evidence type="ECO:0000313" key="9">
    <source>
        <dbReference type="EMBL" id="RZU66684.1"/>
    </source>
</evidence>
<keyword evidence="2 7" id="KW-0812">Transmembrane</keyword>
<evidence type="ECO:0000256" key="1">
    <source>
        <dbReference type="ARBA" id="ARBA00004141"/>
    </source>
</evidence>
<dbReference type="PANTHER" id="PTHR31566">
    <property type="entry name" value="CYTOCHROME C BIOGENESIS PROTEIN CCS1, CHLOROPLASTIC"/>
    <property type="match status" value="1"/>
</dbReference>
<keyword evidence="5 7" id="KW-0472">Membrane</keyword>
<reference evidence="9 10" key="1">
    <citation type="submission" date="2019-02" db="EMBL/GenBank/DDBJ databases">
        <title>Sequencing the genomes of 1000 actinobacteria strains.</title>
        <authorList>
            <person name="Klenk H.-P."/>
        </authorList>
    </citation>
    <scope>NUCLEOTIDE SEQUENCE [LARGE SCALE GENOMIC DNA]</scope>
    <source>
        <strain evidence="9 10">DSM 18319</strain>
    </source>
</reference>
<organism evidence="9 10">
    <name type="scientific">Microterricola gilva</name>
    <dbReference type="NCBI Taxonomy" id="393267"/>
    <lineage>
        <taxon>Bacteria</taxon>
        <taxon>Bacillati</taxon>
        <taxon>Actinomycetota</taxon>
        <taxon>Actinomycetes</taxon>
        <taxon>Micrococcales</taxon>
        <taxon>Microbacteriaceae</taxon>
        <taxon>Microterricola</taxon>
    </lineage>
</organism>
<dbReference type="GO" id="GO:0017004">
    <property type="term" value="P:cytochrome complex assembly"/>
    <property type="evidence" value="ECO:0007669"/>
    <property type="project" value="UniProtKB-KW"/>
</dbReference>
<dbReference type="EMBL" id="SHLC01000001">
    <property type="protein sequence ID" value="RZU66684.1"/>
    <property type="molecule type" value="Genomic_DNA"/>
</dbReference>
<keyword evidence="3" id="KW-0201">Cytochrome c-type biogenesis</keyword>
<evidence type="ECO:0000256" key="7">
    <source>
        <dbReference type="SAM" id="Phobius"/>
    </source>
</evidence>
<sequence length="585" mass="63122">MSRPSDYVDAGAPNRAPEEINQPQLGFVGWLRWFWRQLTSMRTALFLLLLLAIAAVPGSLVPQRSSDPNGVTQYFVENPDLAPFLDKLQAFDVYSSVWFSSIYLLLFVSLIGCVIPRTKHHFQALRAAPPKTPARLSRLAGFTARTVPAEQADAASAIDAARTQLKSAGYRTALYNGTVGGKREFSVSAERGYLRETGNLVFHSALVGVLVTVGFGGGFGFAGQRVVVEGQTFVNTLLAFDSFNPGRFFDPDSLDPYKLTLNSFDVVYETENQDAFGQPTDFAANVTVEHVGQEPTQEQVKVNAPLRTGGTDVYLLGNGYAPTITVKNPDGDVVFTDSIPFLPQDAQLTSLGVVKVPDGLSEQIGMIGFFYPTQANSEPPYYSSYPDLEFPMLTLDVYSGDLGINDGTPTSVYTLDTDSMTKLTRGDTGVASIELMPGQSAELPNGLGTVSFDNVDPNAPAAGEEVTDYSHSVHRFASFDIHRDPTQFWVAFFAVLVLLGLATSLFVPRRRIWVKAIEEGDGSLRLEYAGLARGEDPSLDEAVAAIAVKHEATMADAPAKPGAPVPPAPPSTPSTARTDEPSDLG</sequence>
<evidence type="ECO:0000256" key="2">
    <source>
        <dbReference type="ARBA" id="ARBA00022692"/>
    </source>
</evidence>
<name>A0A4Q8APT6_9MICO</name>
<dbReference type="InterPro" id="IPR007816">
    <property type="entry name" value="ResB-like_domain"/>
</dbReference>
<evidence type="ECO:0000256" key="4">
    <source>
        <dbReference type="ARBA" id="ARBA00022989"/>
    </source>
</evidence>
<keyword evidence="10" id="KW-1185">Reference proteome</keyword>
<feature type="domain" description="ResB-like" evidence="8">
    <location>
        <begin position="41"/>
        <end position="542"/>
    </location>
</feature>
<feature type="transmembrane region" description="Helical" evidence="7">
    <location>
        <begin position="488"/>
        <end position="507"/>
    </location>
</feature>
<feature type="transmembrane region" description="Helical" evidence="7">
    <location>
        <begin position="200"/>
        <end position="222"/>
    </location>
</feature>
<evidence type="ECO:0000256" key="3">
    <source>
        <dbReference type="ARBA" id="ARBA00022748"/>
    </source>
</evidence>
<evidence type="ECO:0000256" key="6">
    <source>
        <dbReference type="SAM" id="MobiDB-lite"/>
    </source>
</evidence>
<feature type="transmembrane region" description="Helical" evidence="7">
    <location>
        <begin position="97"/>
        <end position="116"/>
    </location>
</feature>
<comment type="subcellular location">
    <subcellularLocation>
        <location evidence="1">Membrane</location>
        <topology evidence="1">Multi-pass membrane protein</topology>
    </subcellularLocation>
</comment>
<comment type="caution">
    <text evidence="9">The sequence shown here is derived from an EMBL/GenBank/DDBJ whole genome shotgun (WGS) entry which is preliminary data.</text>
</comment>
<evidence type="ECO:0000259" key="8">
    <source>
        <dbReference type="Pfam" id="PF05140"/>
    </source>
</evidence>
<dbReference type="RefSeq" id="WP_130506847.1">
    <property type="nucleotide sequence ID" value="NZ_SHLC01000001.1"/>
</dbReference>
<feature type="transmembrane region" description="Helical" evidence="7">
    <location>
        <begin position="44"/>
        <end position="61"/>
    </location>
</feature>
<evidence type="ECO:0000256" key="5">
    <source>
        <dbReference type="ARBA" id="ARBA00023136"/>
    </source>
</evidence>
<dbReference type="GO" id="GO:0016020">
    <property type="term" value="C:membrane"/>
    <property type="evidence" value="ECO:0007669"/>
    <property type="project" value="UniProtKB-SubCell"/>
</dbReference>
<dbReference type="Pfam" id="PF05140">
    <property type="entry name" value="ResB"/>
    <property type="match status" value="1"/>
</dbReference>
<dbReference type="InterPro" id="IPR023494">
    <property type="entry name" value="Cyt_c_bgen_Ccs1/CcsB/ResB"/>
</dbReference>
<feature type="region of interest" description="Disordered" evidence="6">
    <location>
        <begin position="555"/>
        <end position="585"/>
    </location>
</feature>
<dbReference type="OrthoDB" id="3949537at2"/>